<evidence type="ECO:0000313" key="3">
    <source>
        <dbReference type="Proteomes" id="UP000887116"/>
    </source>
</evidence>
<feature type="region of interest" description="Disordered" evidence="1">
    <location>
        <begin position="1"/>
        <end position="28"/>
    </location>
</feature>
<reference evidence="2" key="1">
    <citation type="submission" date="2020-07" db="EMBL/GenBank/DDBJ databases">
        <title>Multicomponent nature underlies the extraordinary mechanical properties of spider dragline silk.</title>
        <authorList>
            <person name="Kono N."/>
            <person name="Nakamura H."/>
            <person name="Mori M."/>
            <person name="Yoshida Y."/>
            <person name="Ohtoshi R."/>
            <person name="Malay A.D."/>
            <person name="Moran D.A.P."/>
            <person name="Tomita M."/>
            <person name="Numata K."/>
            <person name="Arakawa K."/>
        </authorList>
    </citation>
    <scope>NUCLEOTIDE SEQUENCE</scope>
</reference>
<gene>
    <name evidence="2" type="ORF">TNCT_577021</name>
</gene>
<protein>
    <submittedName>
        <fullName evidence="2">Uncharacterized protein</fullName>
    </submittedName>
</protein>
<evidence type="ECO:0000256" key="1">
    <source>
        <dbReference type="SAM" id="MobiDB-lite"/>
    </source>
</evidence>
<organism evidence="2 3">
    <name type="scientific">Trichonephila clavata</name>
    <name type="common">Joro spider</name>
    <name type="synonym">Nephila clavata</name>
    <dbReference type="NCBI Taxonomy" id="2740835"/>
    <lineage>
        <taxon>Eukaryota</taxon>
        <taxon>Metazoa</taxon>
        <taxon>Ecdysozoa</taxon>
        <taxon>Arthropoda</taxon>
        <taxon>Chelicerata</taxon>
        <taxon>Arachnida</taxon>
        <taxon>Araneae</taxon>
        <taxon>Araneomorphae</taxon>
        <taxon>Entelegynae</taxon>
        <taxon>Araneoidea</taxon>
        <taxon>Nephilidae</taxon>
        <taxon>Trichonephila</taxon>
    </lineage>
</organism>
<dbReference type="Proteomes" id="UP000887116">
    <property type="component" value="Unassembled WGS sequence"/>
</dbReference>
<proteinExistence type="predicted"/>
<accession>A0A8X6M5L3</accession>
<comment type="caution">
    <text evidence="2">The sequence shown here is derived from an EMBL/GenBank/DDBJ whole genome shotgun (WGS) entry which is preliminary data.</text>
</comment>
<dbReference type="AlphaFoldDB" id="A0A8X6M5L3"/>
<keyword evidence="3" id="KW-1185">Reference proteome</keyword>
<dbReference type="EMBL" id="BMAO01019691">
    <property type="protein sequence ID" value="GFR32184.1"/>
    <property type="molecule type" value="Genomic_DNA"/>
</dbReference>
<name>A0A8X6M5L3_TRICU</name>
<sequence length="99" mass="11056">MVIGSDNSKDISEETNNSLFRDSRLGRRNNSDFNYNGMTDLLAKQGQSFTLKINWLSCPKVNAFHSRRHINTLSQQGAHHLQMLLLRYAGSKGSGNSSA</sequence>
<evidence type="ECO:0000313" key="2">
    <source>
        <dbReference type="EMBL" id="GFR32184.1"/>
    </source>
</evidence>